<reference evidence="6 8" key="3">
    <citation type="journal article" date="2012" name="Proc. Natl. Acad. Sci. U.S.A.">
        <title>Antigenic diversity is generated by distinct evolutionary mechanisms in African trypanosome species.</title>
        <authorList>
            <person name="Jackson A.P."/>
            <person name="Berry A."/>
            <person name="Aslett M."/>
            <person name="Allison H.C."/>
            <person name="Burton P."/>
            <person name="Vavrova-Anderson J."/>
            <person name="Brown R."/>
            <person name="Browne H."/>
            <person name="Corton N."/>
            <person name="Hauser H."/>
            <person name="Gamble J."/>
            <person name="Gilderthorp R."/>
            <person name="Marcello L."/>
            <person name="McQuillan J."/>
            <person name="Otto T.D."/>
            <person name="Quail M.A."/>
            <person name="Sanders M.J."/>
            <person name="van Tonder A."/>
            <person name="Ginger M.L."/>
            <person name="Field M.C."/>
            <person name="Barry J.D."/>
            <person name="Hertz-Fowler C."/>
            <person name="Berriman M."/>
        </authorList>
    </citation>
    <scope>NUCLEOTIDE SEQUENCE</scope>
    <source>
        <strain evidence="6 8">Y486</strain>
    </source>
</reference>
<feature type="domain" description="Retrotransposon hot spot protein N-terminal" evidence="4">
    <location>
        <begin position="192"/>
        <end position="311"/>
    </location>
</feature>
<dbReference type="InterPro" id="IPR006518">
    <property type="entry name" value="Trypano_RHS"/>
</dbReference>
<evidence type="ECO:0000256" key="1">
    <source>
        <dbReference type="SAM" id="Coils"/>
    </source>
</evidence>
<keyword evidence="8" id="KW-1185">Reference proteome</keyword>
<evidence type="ECO:0000259" key="4">
    <source>
        <dbReference type="Pfam" id="PF20445"/>
    </source>
</evidence>
<feature type="region of interest" description="Disordered" evidence="2">
    <location>
        <begin position="1"/>
        <end position="29"/>
    </location>
</feature>
<reference evidence="7" key="2">
    <citation type="submission" date="2011-08" db="EMBL/GenBank/DDBJ databases">
        <authorList>
            <person name="Aslett M."/>
        </authorList>
    </citation>
    <scope>NUCLEOTIDE SEQUENCE</scope>
    <source>
        <strain evidence="7">Y486</strain>
    </source>
</reference>
<dbReference type="PANTHER" id="PTHR33129">
    <property type="entry name" value="PROTEIN KINASE DOMAIN-CONTAINING PROTEIN-RELATED"/>
    <property type="match status" value="1"/>
</dbReference>
<evidence type="ECO:0000259" key="5">
    <source>
        <dbReference type="Pfam" id="PF24466"/>
    </source>
</evidence>
<dbReference type="InterPro" id="IPR056000">
    <property type="entry name" value="DUF7578"/>
</dbReference>
<dbReference type="InterPro" id="IPR052980">
    <property type="entry name" value="Crinkler_effector"/>
</dbReference>
<proteinExistence type="predicted"/>
<dbReference type="PANTHER" id="PTHR33129:SF3">
    <property type="entry name" value="HOT SPOT (RHS) PROTEIN, PUTATIVE-RELATED"/>
    <property type="match status" value="1"/>
</dbReference>
<dbReference type="Pfam" id="PF07999">
    <property type="entry name" value="RHSP"/>
    <property type="match status" value="1"/>
</dbReference>
<feature type="domain" description="DUF7578" evidence="5">
    <location>
        <begin position="70"/>
        <end position="111"/>
    </location>
</feature>
<dbReference type="NCBIfam" id="TIGR01631">
    <property type="entry name" value="Trypano_RHS"/>
    <property type="match status" value="1"/>
</dbReference>
<feature type="domain" description="Retrotransposon hot spot protein,C-terminal" evidence="3">
    <location>
        <begin position="325"/>
        <end position="627"/>
    </location>
</feature>
<organism evidence="6 8">
    <name type="scientific">Trypanosoma vivax (strain Y486)</name>
    <dbReference type="NCBI Taxonomy" id="1055687"/>
    <lineage>
        <taxon>Eukaryota</taxon>
        <taxon>Discoba</taxon>
        <taxon>Euglenozoa</taxon>
        <taxon>Kinetoplastea</taxon>
        <taxon>Metakinetoplastina</taxon>
        <taxon>Trypanosomatida</taxon>
        <taxon>Trypanosomatidae</taxon>
        <taxon>Trypanosoma</taxon>
        <taxon>Duttonella</taxon>
    </lineage>
</organism>
<name>F9WKD4_TRYVY</name>
<dbReference type="Proteomes" id="UP000009027">
    <property type="component" value="Unassembled WGS sequence"/>
</dbReference>
<reference evidence="7" key="1">
    <citation type="submission" date="2011-08" db="EMBL/GenBank/DDBJ databases">
        <title>Alternative modes of VSG evolution in African trypanosomes.</title>
        <authorList>
            <person name="Jackson A.P."/>
            <person name="Hertz-Fowler C."/>
            <person name="Berriman M."/>
        </authorList>
    </citation>
    <scope>NUCLEOTIDE SEQUENCE</scope>
    <source>
        <strain evidence="7">Y486</strain>
    </source>
</reference>
<dbReference type="Pfam" id="PF24466">
    <property type="entry name" value="DUF7578"/>
    <property type="match status" value="1"/>
</dbReference>
<evidence type="ECO:0000259" key="3">
    <source>
        <dbReference type="Pfam" id="PF07999"/>
    </source>
</evidence>
<evidence type="ECO:0000313" key="7">
    <source>
        <dbReference type="EMBL" id="CCD21856.1"/>
    </source>
</evidence>
<dbReference type="EMBL" id="HE578916">
    <property type="protein sequence ID" value="CCD21856.1"/>
    <property type="molecule type" value="Genomic_DNA"/>
</dbReference>
<dbReference type="VEuPathDB" id="TriTrypDB:TvY486_0005840"/>
<evidence type="ECO:0000313" key="6">
    <source>
        <dbReference type="EMBL" id="CCD17954.1"/>
    </source>
</evidence>
<accession>F9WKD4</accession>
<dbReference type="Pfam" id="PF20445">
    <property type="entry name" value="RHS_N"/>
    <property type="match status" value="1"/>
</dbReference>
<dbReference type="AlphaFoldDB" id="F9WKD4"/>
<keyword evidence="1" id="KW-0175">Coiled coil</keyword>
<evidence type="ECO:0000256" key="2">
    <source>
        <dbReference type="SAM" id="MobiDB-lite"/>
    </source>
</evidence>
<dbReference type="OMA" id="DTWRESK"/>
<dbReference type="InterPro" id="IPR046835">
    <property type="entry name" value="RHS_N"/>
</dbReference>
<sequence length="822" mass="93839">MAERNQLALPNEDGGAGEPPLVPARVESAPGPRWTLDSRVKDVLLDGVPPPDKVMSLRQCLKRVGCDERVANDNIKMDVVIQEPEQFIPDEHTRSRVLSLPECQTYALVYKVVPLLEGKGIAGLRQWGDANNASVKNELRDALADDGLWNKTRGLLDNAFNAVNDAEERERRREEERIESGIKQVTLVEGLYNSVMDATWAYVKSGDTNGPLGMGVCEGNVSEKVIGPEMLWEEKEVNFFNTPDNEVDEQRDRDDGIEIFVLSSRMGWPYMVYSGDEQASTTLPKEFYCGVFVRREVVRVWYIVKKYLDVMHGEATGKTTHRLTLIGSPGIGKSFSVGAFLLYMLLRYDANRLHIVAWFIGDVVYVFLKNEQPGKVLKFDYQKAAERYIEERVKTGSRVYVIYDVGKKGASPDSNWRLNWPGILITSPNKSNYKGWSNADGTGTVYINCHHVREIKAIHVWMERFAQPNPTVSEVEDSWTELSDRIDVVGPMIRYVLFAGNYGVREQEVERELVELNDDMMKLYEKVFDKKDTWRESKSSHKIVKLVRVHYEGRLENYRNKGVSDKVYKKLSRMVIERKETEGRLQQLLEVVVSNYGRDSAHLFETFMVCLFLQKELFKQVPRDLVKLRESEGMELLECDSVVCRNGGAELYPKELAFIDKGDNRKLKCGVLYVPRDSCFPVLDAFFVVEGEPRTVVALQATFAKQHHTTVSKVVLLKEDLAECFCNWNIFTDGLRWEMIYVQPAGGNTIKTKQLCRNAKATEEATLTFWKSVQQYQVSLKPASYSGAQEAAHVTELTQAFGEVEIEKKIKKDKQMARRKSW</sequence>
<evidence type="ECO:0000313" key="8">
    <source>
        <dbReference type="Proteomes" id="UP000009027"/>
    </source>
</evidence>
<gene>
    <name evidence="6" type="ORF">TvY486_0005840</name>
    <name evidence="7" type="ORF">TVY486_BAC13K24_001</name>
</gene>
<dbReference type="EMBL" id="CAEX01000094">
    <property type="protein sequence ID" value="CCD17954.1"/>
    <property type="molecule type" value="Genomic_DNA"/>
</dbReference>
<feature type="coiled-coil region" evidence="1">
    <location>
        <begin position="156"/>
        <end position="184"/>
    </location>
</feature>
<protein>
    <submittedName>
        <fullName evidence="7">RHS</fullName>
    </submittedName>
</protein>
<dbReference type="InterPro" id="IPR046836">
    <property type="entry name" value="RHS_C"/>
</dbReference>